<evidence type="ECO:0000313" key="3">
    <source>
        <dbReference type="Proteomes" id="UP001175001"/>
    </source>
</evidence>
<keyword evidence="1" id="KW-0732">Signal</keyword>
<dbReference type="EMBL" id="JAUJDW010000192">
    <property type="protein sequence ID" value="KAK0615472.1"/>
    <property type="molecule type" value="Genomic_DNA"/>
</dbReference>
<dbReference type="Proteomes" id="UP001175001">
    <property type="component" value="Unassembled WGS sequence"/>
</dbReference>
<sequence length="127" mass="13942">MTALFRPLWALLPCADAITLGFRAVAGPARVWSNTVDRRTLNVLEVALVKSAARLSGWNAVAVARIRERFELLPFAAEGEDVPSRKLVPDVVLEQAMAQAGIQMRECAEGYEGIFVSSFTPKRTNLL</sequence>
<evidence type="ECO:0000256" key="1">
    <source>
        <dbReference type="SAM" id="SignalP"/>
    </source>
</evidence>
<protein>
    <submittedName>
        <fullName evidence="2">Uncharacterized protein</fullName>
    </submittedName>
</protein>
<dbReference type="AlphaFoldDB" id="A0AA40BVW9"/>
<accession>A0AA40BVW9</accession>
<name>A0AA40BVW9_9PEZI</name>
<feature type="signal peptide" evidence="1">
    <location>
        <begin position="1"/>
        <end position="17"/>
    </location>
</feature>
<comment type="caution">
    <text evidence="2">The sequence shown here is derived from an EMBL/GenBank/DDBJ whole genome shotgun (WGS) entry which is preliminary data.</text>
</comment>
<keyword evidence="3" id="KW-1185">Reference proteome</keyword>
<evidence type="ECO:0000313" key="2">
    <source>
        <dbReference type="EMBL" id="KAK0615472.1"/>
    </source>
</evidence>
<organism evidence="2 3">
    <name type="scientific">Lasiodiplodia hormozganensis</name>
    <dbReference type="NCBI Taxonomy" id="869390"/>
    <lineage>
        <taxon>Eukaryota</taxon>
        <taxon>Fungi</taxon>
        <taxon>Dikarya</taxon>
        <taxon>Ascomycota</taxon>
        <taxon>Pezizomycotina</taxon>
        <taxon>Dothideomycetes</taxon>
        <taxon>Dothideomycetes incertae sedis</taxon>
        <taxon>Botryosphaeriales</taxon>
        <taxon>Botryosphaeriaceae</taxon>
        <taxon>Lasiodiplodia</taxon>
    </lineage>
</organism>
<gene>
    <name evidence="2" type="ORF">DIS24_g11785</name>
</gene>
<proteinExistence type="predicted"/>
<reference evidence="2" key="1">
    <citation type="submission" date="2023-06" db="EMBL/GenBank/DDBJ databases">
        <title>Multi-omics analyses reveal the molecular pathogenesis toolkit of Lasiodiplodia hormozganensis, a cross-kingdom pathogen.</title>
        <authorList>
            <person name="Felix C."/>
            <person name="Meneses R."/>
            <person name="Goncalves M.F.M."/>
            <person name="Tilleman L."/>
            <person name="Duarte A.S."/>
            <person name="Jorrin-Novo J.V."/>
            <person name="Van De Peer Y."/>
            <person name="Deforce D."/>
            <person name="Van Nieuwerburgh F."/>
            <person name="Esteves A.C."/>
            <person name="Alves A."/>
        </authorList>
    </citation>
    <scope>NUCLEOTIDE SEQUENCE</scope>
    <source>
        <strain evidence="2">CBS 339.90</strain>
    </source>
</reference>
<feature type="chain" id="PRO_5041283613" evidence="1">
    <location>
        <begin position="18"/>
        <end position="127"/>
    </location>
</feature>